<dbReference type="InterPro" id="IPR001048">
    <property type="entry name" value="Asp/Glu/Uridylate_kinase"/>
</dbReference>
<comment type="similarity">
    <text evidence="9">Belongs to the acetylglutamate kinase family. ArgB subfamily.</text>
</comment>
<dbReference type="AlphaFoldDB" id="A0A417YLW6"/>
<feature type="binding site" evidence="9">
    <location>
        <position position="157"/>
    </location>
    <ligand>
        <name>substrate</name>
    </ligand>
</feature>
<dbReference type="UniPathway" id="UPA00068">
    <property type="reaction ID" value="UER00107"/>
</dbReference>
<dbReference type="CDD" id="cd04238">
    <property type="entry name" value="AAK_NAGK-like"/>
    <property type="match status" value="1"/>
</dbReference>
<evidence type="ECO:0000256" key="6">
    <source>
        <dbReference type="ARBA" id="ARBA00022777"/>
    </source>
</evidence>
<evidence type="ECO:0000256" key="8">
    <source>
        <dbReference type="ARBA" id="ARBA00048141"/>
    </source>
</evidence>
<evidence type="ECO:0000256" key="3">
    <source>
        <dbReference type="ARBA" id="ARBA00022605"/>
    </source>
</evidence>
<comment type="function">
    <text evidence="9">Catalyzes the ATP-dependent phosphorylation of N-acetyl-L-glutamate.</text>
</comment>
<evidence type="ECO:0000256" key="7">
    <source>
        <dbReference type="ARBA" id="ARBA00022840"/>
    </source>
</evidence>
<dbReference type="Gene3D" id="3.40.1160.10">
    <property type="entry name" value="Acetylglutamate kinase-like"/>
    <property type="match status" value="1"/>
</dbReference>
<dbReference type="FunFam" id="3.40.1160.10:FF:000004">
    <property type="entry name" value="Acetylglutamate kinase"/>
    <property type="match status" value="1"/>
</dbReference>
<dbReference type="GO" id="GO:0005737">
    <property type="term" value="C:cytoplasm"/>
    <property type="evidence" value="ECO:0007669"/>
    <property type="project" value="UniProtKB-SubCell"/>
</dbReference>
<feature type="binding site" evidence="9">
    <location>
        <position position="63"/>
    </location>
    <ligand>
        <name>substrate</name>
    </ligand>
</feature>
<dbReference type="GO" id="GO:0003991">
    <property type="term" value="F:acetylglutamate kinase activity"/>
    <property type="evidence" value="ECO:0007669"/>
    <property type="project" value="UniProtKB-UniRule"/>
</dbReference>
<dbReference type="Pfam" id="PF00696">
    <property type="entry name" value="AA_kinase"/>
    <property type="match status" value="1"/>
</dbReference>
<dbReference type="OrthoDB" id="9803155at2"/>
<evidence type="ECO:0000256" key="1">
    <source>
        <dbReference type="ARBA" id="ARBA00004828"/>
    </source>
</evidence>
<accession>A0A417YLW6</accession>
<reference evidence="11 12" key="1">
    <citation type="journal article" date="2007" name="Int. J. Syst. Evol. Microbiol.">
        <title>Oceanobacillus profundus sp. nov., isolated from a deep-sea sediment core.</title>
        <authorList>
            <person name="Kim Y.G."/>
            <person name="Choi D.H."/>
            <person name="Hyun S."/>
            <person name="Cho B.C."/>
        </authorList>
    </citation>
    <scope>NUCLEOTIDE SEQUENCE [LARGE SCALE GENOMIC DNA]</scope>
    <source>
        <strain evidence="11 12">DSM 18246</strain>
    </source>
</reference>
<dbReference type="SUPFAM" id="SSF53633">
    <property type="entry name" value="Carbamate kinase-like"/>
    <property type="match status" value="1"/>
</dbReference>
<evidence type="ECO:0000256" key="9">
    <source>
        <dbReference type="HAMAP-Rule" id="MF_00082"/>
    </source>
</evidence>
<feature type="site" description="Transition state stabilizer" evidence="9">
    <location>
        <position position="219"/>
    </location>
</feature>
<dbReference type="PANTHER" id="PTHR23342">
    <property type="entry name" value="N-ACETYLGLUTAMATE SYNTHASE"/>
    <property type="match status" value="1"/>
</dbReference>
<feature type="binding site" evidence="9">
    <location>
        <begin position="41"/>
        <end position="42"/>
    </location>
    <ligand>
        <name>substrate</name>
    </ligand>
</feature>
<dbReference type="NCBIfam" id="TIGR00761">
    <property type="entry name" value="argB"/>
    <property type="match status" value="1"/>
</dbReference>
<evidence type="ECO:0000313" key="11">
    <source>
        <dbReference type="EMBL" id="RHW34295.1"/>
    </source>
</evidence>
<keyword evidence="7 9" id="KW-0067">ATP-binding</keyword>
<feature type="site" description="Transition state stabilizer" evidence="9">
    <location>
        <position position="7"/>
    </location>
</feature>
<organism evidence="11 12">
    <name type="scientific">Oceanobacillus profundus</name>
    <dbReference type="NCBI Taxonomy" id="372463"/>
    <lineage>
        <taxon>Bacteria</taxon>
        <taxon>Bacillati</taxon>
        <taxon>Bacillota</taxon>
        <taxon>Bacilli</taxon>
        <taxon>Bacillales</taxon>
        <taxon>Bacillaceae</taxon>
        <taxon>Oceanobacillus</taxon>
    </lineage>
</organism>
<dbReference type="GO" id="GO:0005524">
    <property type="term" value="F:ATP binding"/>
    <property type="evidence" value="ECO:0007669"/>
    <property type="project" value="UniProtKB-UniRule"/>
</dbReference>
<keyword evidence="3 9" id="KW-0028">Amino-acid biosynthesis</keyword>
<keyword evidence="6 9" id="KW-0418">Kinase</keyword>
<name>A0A417YLW6_9BACI</name>
<keyword evidence="4 9" id="KW-0808">Transferase</keyword>
<dbReference type="EMBL" id="QWEH01000002">
    <property type="protein sequence ID" value="RHW34295.1"/>
    <property type="molecule type" value="Genomic_DNA"/>
</dbReference>
<dbReference type="Proteomes" id="UP000285456">
    <property type="component" value="Unassembled WGS sequence"/>
</dbReference>
<dbReference type="PIRSF" id="PIRSF000728">
    <property type="entry name" value="NAGK"/>
    <property type="match status" value="1"/>
</dbReference>
<dbReference type="HAMAP" id="MF_00082">
    <property type="entry name" value="ArgB"/>
    <property type="match status" value="1"/>
</dbReference>
<keyword evidence="12" id="KW-1185">Reference proteome</keyword>
<gene>
    <name evidence="9 11" type="primary">argB</name>
    <name evidence="11" type="ORF">D1B32_03765</name>
</gene>
<comment type="pathway">
    <text evidence="1 9">Amino-acid biosynthesis; L-arginine biosynthesis; N(2)-acetyl-L-ornithine from L-glutamate: step 2/4.</text>
</comment>
<proteinExistence type="inferred from homology"/>
<keyword evidence="9" id="KW-0963">Cytoplasm</keyword>
<dbReference type="GO" id="GO:0042450">
    <property type="term" value="P:L-arginine biosynthetic process via ornithine"/>
    <property type="evidence" value="ECO:0007669"/>
    <property type="project" value="UniProtKB-UniRule"/>
</dbReference>
<dbReference type="InterPro" id="IPR004662">
    <property type="entry name" value="AcgluKinase_fam"/>
</dbReference>
<protein>
    <recommendedName>
        <fullName evidence="9">Acetylglutamate kinase</fullName>
        <ecNumber evidence="9">2.7.2.8</ecNumber>
    </recommendedName>
    <alternativeName>
        <fullName evidence="9">N-acetyl-L-glutamate 5-phosphotransferase</fullName>
    </alternativeName>
    <alternativeName>
        <fullName evidence="9">NAG kinase</fullName>
        <shortName evidence="9">NAGK</shortName>
    </alternativeName>
</protein>
<keyword evidence="5 9" id="KW-0547">Nucleotide-binding</keyword>
<dbReference type="InterPro" id="IPR037528">
    <property type="entry name" value="ArgB"/>
</dbReference>
<feature type="domain" description="Aspartate/glutamate/uridylate kinase" evidence="10">
    <location>
        <begin position="3"/>
        <end position="238"/>
    </location>
</feature>
<comment type="catalytic activity">
    <reaction evidence="8 9">
        <text>N-acetyl-L-glutamate + ATP = N-acetyl-L-glutamyl 5-phosphate + ADP</text>
        <dbReference type="Rhea" id="RHEA:14629"/>
        <dbReference type="ChEBI" id="CHEBI:30616"/>
        <dbReference type="ChEBI" id="CHEBI:44337"/>
        <dbReference type="ChEBI" id="CHEBI:57936"/>
        <dbReference type="ChEBI" id="CHEBI:456216"/>
        <dbReference type="EC" id="2.7.2.8"/>
    </reaction>
</comment>
<comment type="subcellular location">
    <subcellularLocation>
        <location evidence="9">Cytoplasm</location>
    </subcellularLocation>
</comment>
<dbReference type="EC" id="2.7.2.8" evidence="9"/>
<dbReference type="PANTHER" id="PTHR23342:SF0">
    <property type="entry name" value="N-ACETYLGLUTAMATE SYNTHASE, MITOCHONDRIAL"/>
    <property type="match status" value="1"/>
</dbReference>
<evidence type="ECO:0000256" key="5">
    <source>
        <dbReference type="ARBA" id="ARBA00022741"/>
    </source>
</evidence>
<evidence type="ECO:0000256" key="2">
    <source>
        <dbReference type="ARBA" id="ARBA00022571"/>
    </source>
</evidence>
<dbReference type="RefSeq" id="WP_095309834.1">
    <property type="nucleotide sequence ID" value="NZ_JAMAWL010000010.1"/>
</dbReference>
<comment type="caution">
    <text evidence="11">The sequence shown here is derived from an EMBL/GenBank/DDBJ whole genome shotgun (WGS) entry which is preliminary data.</text>
</comment>
<keyword evidence="2 9" id="KW-0055">Arginine biosynthesis</keyword>
<evidence type="ECO:0000313" key="12">
    <source>
        <dbReference type="Proteomes" id="UP000285456"/>
    </source>
</evidence>
<sequence>MNILVLKMGGSVLAKLPDSFYETVVALKKQNICEPVIVHGGGPEINQALKELHVESKFVDGLRVTTKEVLDVAEMVMSGSINKKIVANLQKQGGTAIGMSGVDCKLLQAEPIDAAGKFGLVGQVKEVNVSWLETIMEHGAIPVISPISIDAAGERLNINGDMAAAAVAEALKAKLALISDIPGVMENISGKEIVHGQLTKVEIEEKIASGVIYGGMIPKVLSALKGLSGGIKESVILNGLAPEDIKKYIEGKQAGTKVVMKKEEEQHV</sequence>
<evidence type="ECO:0000259" key="10">
    <source>
        <dbReference type="Pfam" id="PF00696"/>
    </source>
</evidence>
<dbReference type="InterPro" id="IPR036393">
    <property type="entry name" value="AceGlu_kinase-like_sf"/>
</dbReference>
<evidence type="ECO:0000256" key="4">
    <source>
        <dbReference type="ARBA" id="ARBA00022679"/>
    </source>
</evidence>